<feature type="region of interest" description="Disordered" evidence="1">
    <location>
        <begin position="101"/>
        <end position="136"/>
    </location>
</feature>
<dbReference type="EMBL" id="JAANQT010000167">
    <property type="protein sequence ID" value="KAG1313735.1"/>
    <property type="molecule type" value="Genomic_DNA"/>
</dbReference>
<dbReference type="Proteomes" id="UP000716291">
    <property type="component" value="Unassembled WGS sequence"/>
</dbReference>
<gene>
    <name evidence="3" type="ORF">G6F64_002007</name>
</gene>
<organism evidence="3 4">
    <name type="scientific">Rhizopus oryzae</name>
    <name type="common">Mucormycosis agent</name>
    <name type="synonym">Rhizopus arrhizus var. delemar</name>
    <dbReference type="NCBI Taxonomy" id="64495"/>
    <lineage>
        <taxon>Eukaryota</taxon>
        <taxon>Fungi</taxon>
        <taxon>Fungi incertae sedis</taxon>
        <taxon>Mucoromycota</taxon>
        <taxon>Mucoromycotina</taxon>
        <taxon>Mucoromycetes</taxon>
        <taxon>Mucorales</taxon>
        <taxon>Mucorineae</taxon>
        <taxon>Rhizopodaceae</taxon>
        <taxon>Rhizopus</taxon>
    </lineage>
</organism>
<dbReference type="InterPro" id="IPR036397">
    <property type="entry name" value="RNaseH_sf"/>
</dbReference>
<dbReference type="PANTHER" id="PTHR46564:SF1">
    <property type="entry name" value="TRANSPOSASE"/>
    <property type="match status" value="1"/>
</dbReference>
<dbReference type="AlphaFoldDB" id="A0A9P6XHB6"/>
<dbReference type="PANTHER" id="PTHR46564">
    <property type="entry name" value="TRANSPOSASE"/>
    <property type="match status" value="1"/>
</dbReference>
<evidence type="ECO:0000313" key="4">
    <source>
        <dbReference type="Proteomes" id="UP000716291"/>
    </source>
</evidence>
<comment type="caution">
    <text evidence="3">The sequence shown here is derived from an EMBL/GenBank/DDBJ whole genome shotgun (WGS) entry which is preliminary data.</text>
</comment>
<dbReference type="Pfam" id="PF13358">
    <property type="entry name" value="DDE_3"/>
    <property type="match status" value="1"/>
</dbReference>
<dbReference type="GO" id="GO:0003676">
    <property type="term" value="F:nucleic acid binding"/>
    <property type="evidence" value="ECO:0007669"/>
    <property type="project" value="InterPro"/>
</dbReference>
<sequence length="271" mass="31092">MQITVKKPHFEAKVRNSVDNLETRYEWFMNWKDKDLDYTENCVFIDEAGFHINMRNNWARSPAGTRAVVKTAKIRVTSHLVIGAIHSSAVLHVVLKKPPPKPELDTVAKKKRKGNSGKKRGVAETTNDDEGTKEDDTSVVDVKLAPKGTTTAHFIKFVNELLNIRDEDESLKGGYLVIDNASIHKSKPMIRKIKARYYKVMYLPLYSPELNPSEQFWALVKGKMKRHRLMKEETLSSRIGDACNNVRFSDLYGFCLHSKHQIINCFKRTPF</sequence>
<evidence type="ECO:0000313" key="3">
    <source>
        <dbReference type="EMBL" id="KAG1313735.1"/>
    </source>
</evidence>
<evidence type="ECO:0000256" key="1">
    <source>
        <dbReference type="SAM" id="MobiDB-lite"/>
    </source>
</evidence>
<evidence type="ECO:0000259" key="2">
    <source>
        <dbReference type="Pfam" id="PF13358"/>
    </source>
</evidence>
<protein>
    <recommendedName>
        <fullName evidence="2">Tc1-like transposase DDE domain-containing protein</fullName>
    </recommendedName>
</protein>
<feature type="compositionally biased region" description="Basic residues" evidence="1">
    <location>
        <begin position="109"/>
        <end position="120"/>
    </location>
</feature>
<proteinExistence type="predicted"/>
<feature type="domain" description="Tc1-like transposase DDE" evidence="2">
    <location>
        <begin position="149"/>
        <end position="233"/>
    </location>
</feature>
<reference evidence="3" key="1">
    <citation type="journal article" date="2020" name="Microb. Genom.">
        <title>Genetic diversity of clinical and environmental Mucorales isolates obtained from an investigation of mucormycosis cases among solid organ transplant recipients.</title>
        <authorList>
            <person name="Nguyen M.H."/>
            <person name="Kaul D."/>
            <person name="Muto C."/>
            <person name="Cheng S.J."/>
            <person name="Richter R.A."/>
            <person name="Bruno V.M."/>
            <person name="Liu G."/>
            <person name="Beyhan S."/>
            <person name="Sundermann A.J."/>
            <person name="Mounaud S."/>
            <person name="Pasculle A.W."/>
            <person name="Nierman W.C."/>
            <person name="Driscoll E."/>
            <person name="Cumbie R."/>
            <person name="Clancy C.J."/>
            <person name="Dupont C.L."/>
        </authorList>
    </citation>
    <scope>NUCLEOTIDE SEQUENCE</scope>
    <source>
        <strain evidence="3">GL11</strain>
    </source>
</reference>
<accession>A0A9P6XHB6</accession>
<dbReference type="InterPro" id="IPR038717">
    <property type="entry name" value="Tc1-like_DDE_dom"/>
</dbReference>
<keyword evidence="4" id="KW-1185">Reference proteome</keyword>
<name>A0A9P6XHB6_RHIOR</name>
<dbReference type="Gene3D" id="3.30.420.10">
    <property type="entry name" value="Ribonuclease H-like superfamily/Ribonuclease H"/>
    <property type="match status" value="1"/>
</dbReference>
<dbReference type="OrthoDB" id="2266637at2759"/>